<dbReference type="AlphaFoldDB" id="A0A165PZP0"/>
<gene>
    <name evidence="1" type="ORF">NEOLEDRAFT_1139124</name>
</gene>
<dbReference type="OrthoDB" id="3349961at2759"/>
<accession>A0A165PZP0</accession>
<evidence type="ECO:0000313" key="1">
    <source>
        <dbReference type="EMBL" id="KZT21709.1"/>
    </source>
</evidence>
<name>A0A165PZP0_9AGAM</name>
<dbReference type="EMBL" id="KV425604">
    <property type="protein sequence ID" value="KZT21709.1"/>
    <property type="molecule type" value="Genomic_DNA"/>
</dbReference>
<evidence type="ECO:0000313" key="2">
    <source>
        <dbReference type="Proteomes" id="UP000076761"/>
    </source>
</evidence>
<dbReference type="InParanoid" id="A0A165PZP0"/>
<keyword evidence="2" id="KW-1185">Reference proteome</keyword>
<protein>
    <submittedName>
        <fullName evidence="1">Uncharacterized protein</fullName>
    </submittedName>
</protein>
<organism evidence="1 2">
    <name type="scientific">Neolentinus lepideus HHB14362 ss-1</name>
    <dbReference type="NCBI Taxonomy" id="1314782"/>
    <lineage>
        <taxon>Eukaryota</taxon>
        <taxon>Fungi</taxon>
        <taxon>Dikarya</taxon>
        <taxon>Basidiomycota</taxon>
        <taxon>Agaricomycotina</taxon>
        <taxon>Agaricomycetes</taxon>
        <taxon>Gloeophyllales</taxon>
        <taxon>Gloeophyllaceae</taxon>
        <taxon>Neolentinus</taxon>
    </lineage>
</organism>
<proteinExistence type="predicted"/>
<dbReference type="Proteomes" id="UP000076761">
    <property type="component" value="Unassembled WGS sequence"/>
</dbReference>
<sequence>MKFRLRFRDDSPWEVVDQAEVEPVFMYDEDEDFDIGRVGDTDVWRTYIFDVKKKKHLPNTLWHSRSMLLAEVAKEDFNVLLYEGWRGTLFRKGKKYRVEVRYCGRPAYVLGKLPPIHPPPYLALLDHCNFT</sequence>
<reference evidence="1 2" key="1">
    <citation type="journal article" date="2016" name="Mol. Biol. Evol.">
        <title>Comparative Genomics of Early-Diverging Mushroom-Forming Fungi Provides Insights into the Origins of Lignocellulose Decay Capabilities.</title>
        <authorList>
            <person name="Nagy L.G."/>
            <person name="Riley R."/>
            <person name="Tritt A."/>
            <person name="Adam C."/>
            <person name="Daum C."/>
            <person name="Floudas D."/>
            <person name="Sun H."/>
            <person name="Yadav J.S."/>
            <person name="Pangilinan J."/>
            <person name="Larsson K.H."/>
            <person name="Matsuura K."/>
            <person name="Barry K."/>
            <person name="Labutti K."/>
            <person name="Kuo R."/>
            <person name="Ohm R.A."/>
            <person name="Bhattacharya S.S."/>
            <person name="Shirouzu T."/>
            <person name="Yoshinaga Y."/>
            <person name="Martin F.M."/>
            <person name="Grigoriev I.V."/>
            <person name="Hibbett D.S."/>
        </authorList>
    </citation>
    <scope>NUCLEOTIDE SEQUENCE [LARGE SCALE GENOMIC DNA]</scope>
    <source>
        <strain evidence="1 2">HHB14362 ss-1</strain>
    </source>
</reference>